<evidence type="ECO:0000313" key="2">
    <source>
        <dbReference type="Proteomes" id="UP000271889"/>
    </source>
</evidence>
<sequence length="93" mass="10544">LADPRRCPPVTQIYGRVLDEIDKRKFYSKPLLLAVDGIGKARENTKAAARILVHRKETVGTRMGSDVAKMIETHKGKEKAIRNIIKEQLKYAE</sequence>
<dbReference type="AlphaFoldDB" id="A0A3P7N773"/>
<dbReference type="Proteomes" id="UP000271889">
    <property type="component" value="Unassembled WGS sequence"/>
</dbReference>
<proteinExistence type="predicted"/>
<dbReference type="EMBL" id="UYRV01134393">
    <property type="protein sequence ID" value="VDN38415.1"/>
    <property type="molecule type" value="Genomic_DNA"/>
</dbReference>
<keyword evidence="2" id="KW-1185">Reference proteome</keyword>
<organism evidence="1 2">
    <name type="scientific">Cylicostephanus goldi</name>
    <name type="common">Nematode worm</name>
    <dbReference type="NCBI Taxonomy" id="71465"/>
    <lineage>
        <taxon>Eukaryota</taxon>
        <taxon>Metazoa</taxon>
        <taxon>Ecdysozoa</taxon>
        <taxon>Nematoda</taxon>
        <taxon>Chromadorea</taxon>
        <taxon>Rhabditida</taxon>
        <taxon>Rhabditina</taxon>
        <taxon>Rhabditomorpha</taxon>
        <taxon>Strongyloidea</taxon>
        <taxon>Strongylidae</taxon>
        <taxon>Cylicostephanus</taxon>
    </lineage>
</organism>
<name>A0A3P7N773_CYLGO</name>
<evidence type="ECO:0000313" key="1">
    <source>
        <dbReference type="EMBL" id="VDN38415.1"/>
    </source>
</evidence>
<accession>A0A3P7N773</accession>
<gene>
    <name evidence="1" type="ORF">CGOC_LOCUS13730</name>
</gene>
<reference evidence="1 2" key="1">
    <citation type="submission" date="2018-11" db="EMBL/GenBank/DDBJ databases">
        <authorList>
            <consortium name="Pathogen Informatics"/>
        </authorList>
    </citation>
    <scope>NUCLEOTIDE SEQUENCE [LARGE SCALE GENOMIC DNA]</scope>
</reference>
<dbReference type="OrthoDB" id="5870103at2759"/>
<feature type="non-terminal residue" evidence="1">
    <location>
        <position position="1"/>
    </location>
</feature>
<protein>
    <submittedName>
        <fullName evidence="1">Uncharacterized protein</fullName>
    </submittedName>
</protein>